<dbReference type="Proteomes" id="UP000287166">
    <property type="component" value="Unassembled WGS sequence"/>
</dbReference>
<dbReference type="InParanoid" id="A0A401GZS4"/>
<keyword evidence="2" id="KW-1185">Reference proteome</keyword>
<dbReference type="RefSeq" id="XP_027618589.1">
    <property type="nucleotide sequence ID" value="XM_027762788.1"/>
</dbReference>
<dbReference type="AlphaFoldDB" id="A0A401GZS4"/>
<dbReference type="GeneID" id="38784593"/>
<organism evidence="1 2">
    <name type="scientific">Sparassis crispa</name>
    <dbReference type="NCBI Taxonomy" id="139825"/>
    <lineage>
        <taxon>Eukaryota</taxon>
        <taxon>Fungi</taxon>
        <taxon>Dikarya</taxon>
        <taxon>Basidiomycota</taxon>
        <taxon>Agaricomycotina</taxon>
        <taxon>Agaricomycetes</taxon>
        <taxon>Polyporales</taxon>
        <taxon>Sparassidaceae</taxon>
        <taxon>Sparassis</taxon>
    </lineage>
</organism>
<comment type="caution">
    <text evidence="1">The sequence shown here is derived from an EMBL/GenBank/DDBJ whole genome shotgun (WGS) entry which is preliminary data.</text>
</comment>
<reference evidence="1 2" key="1">
    <citation type="journal article" date="2018" name="Sci. Rep.">
        <title>Genome sequence of the cauliflower mushroom Sparassis crispa (Hanabiratake) and its association with beneficial usage.</title>
        <authorList>
            <person name="Kiyama R."/>
            <person name="Furutani Y."/>
            <person name="Kawaguchi K."/>
            <person name="Nakanishi T."/>
        </authorList>
    </citation>
    <scope>NUCLEOTIDE SEQUENCE [LARGE SCALE GENOMIC DNA]</scope>
</reference>
<sequence>MCFVEYAIYNFTDCTHVLKAVWSKRRCPILLAQDSTFNDPDLACPTFATYLPANNVPGGCPSCCTWATQEDMNVGIAVRMQASWSVFPGRPGLFPAYQDADWVGVVFKAAGTTLNLQERVRGWLKDQARNTSSCMDADGGTTSEMTDWVVLDRDFQDDSSFVVVGACGEDTDGAEDKSR</sequence>
<protein>
    <submittedName>
        <fullName evidence="1">Uncharacterized protein</fullName>
    </submittedName>
</protein>
<dbReference type="EMBL" id="BFAD01000011">
    <property type="protein sequence ID" value="GBE87676.1"/>
    <property type="molecule type" value="Genomic_DNA"/>
</dbReference>
<name>A0A401GZS4_9APHY</name>
<evidence type="ECO:0000313" key="1">
    <source>
        <dbReference type="EMBL" id="GBE87676.1"/>
    </source>
</evidence>
<gene>
    <name evidence="1" type="ORF">SCP_1103530</name>
</gene>
<evidence type="ECO:0000313" key="2">
    <source>
        <dbReference type="Proteomes" id="UP000287166"/>
    </source>
</evidence>
<proteinExistence type="predicted"/>
<accession>A0A401GZS4</accession>